<evidence type="ECO:0000256" key="1">
    <source>
        <dbReference type="SAM" id="Coils"/>
    </source>
</evidence>
<dbReference type="PANTHER" id="PTHR36681:SF3">
    <property type="entry name" value="NUCLEAR GTPASE, GERMINAL CENTER-ASSOCIATED, TANDEM DUPLICATE 3"/>
    <property type="match status" value="1"/>
</dbReference>
<keyword evidence="3" id="KW-1185">Reference proteome</keyword>
<dbReference type="EMBL" id="CP090164">
    <property type="protein sequence ID" value="UJO13601.1"/>
    <property type="molecule type" value="Genomic_DNA"/>
</dbReference>
<organism evidence="2 3">
    <name type="scientific">Passalora fulva</name>
    <name type="common">Tomato leaf mold</name>
    <name type="synonym">Cladosporium fulvum</name>
    <dbReference type="NCBI Taxonomy" id="5499"/>
    <lineage>
        <taxon>Eukaryota</taxon>
        <taxon>Fungi</taxon>
        <taxon>Dikarya</taxon>
        <taxon>Ascomycota</taxon>
        <taxon>Pezizomycotina</taxon>
        <taxon>Dothideomycetes</taxon>
        <taxon>Dothideomycetidae</taxon>
        <taxon>Mycosphaerellales</taxon>
        <taxon>Mycosphaerellaceae</taxon>
        <taxon>Fulvia</taxon>
    </lineage>
</organism>
<dbReference type="RefSeq" id="XP_047757967.1">
    <property type="nucleotide sequence ID" value="XM_047902857.1"/>
</dbReference>
<dbReference type="KEGG" id="ffu:CLAFUR5_03709"/>
<evidence type="ECO:0000313" key="2">
    <source>
        <dbReference type="EMBL" id="UJO13601.1"/>
    </source>
</evidence>
<gene>
    <name evidence="2" type="ORF">CLAFUR5_03709</name>
</gene>
<dbReference type="PANTHER" id="PTHR36681">
    <property type="entry name" value="NUCLEAR GTPASE, GERMINAL CENTER-ASSOCIATED, TANDEM DUPLICATE 3"/>
    <property type="match status" value="1"/>
</dbReference>
<dbReference type="Proteomes" id="UP000756132">
    <property type="component" value="Chromosome 2"/>
</dbReference>
<protein>
    <submittedName>
        <fullName evidence="2">Uncharacterized protein</fullName>
    </submittedName>
</protein>
<sequence>MSAESDIDVDYYEPYDCNESEPFPDSVVYKPVFETLKTHSRRVVYILHDVLAASSYENKVTKDLLEEAKKRLKDNVSGQTMFAVSGDMAAGKSSVINSILSIGTIARKGDGGGSCTWVVQRFMKQFPNQAFPFAARVSFFGPDQICALITAMFTKYYRATHRDSQDNGEGEGEEEYNDIRTVLDAFMALFADHIEFEDEGSAREYLRQAESEDDSIICGDLASWAIDVATDWLDGKEFILVGAATSDELLLKLQPFTYQLIWEEGKGQVSPWPLVSVVDFGFENKLLNQGIVLVDAPGLSDSNSTRANNAILHHRECTHKITVAPINRAKDDKSLRESLKQGFYHRGSGGTLLALTYGDSIDPETDVCGSAEEKARELALKVEIKRLREHRQKLSQKKRSATRDEVFDLDDEIREVGRMVKIKTAEFDSCRVIMRNNAVLKAVQAQYRDLTRDPKPLSAFVIGNEAYKTHQAGYATDERPVLTVEQTGVPGIRRRLYALPAEAKLNEALHLANTQIPNLVSFFDLYCSKTHLARKAEIEAVILQPKKKLGDMLSVTLD</sequence>
<reference evidence="2" key="1">
    <citation type="submission" date="2021-12" db="EMBL/GenBank/DDBJ databases">
        <authorList>
            <person name="Zaccaron A."/>
            <person name="Stergiopoulos I."/>
        </authorList>
    </citation>
    <scope>NUCLEOTIDE SEQUENCE</scope>
    <source>
        <strain evidence="2">Race5_Kim</strain>
    </source>
</reference>
<feature type="coiled-coil region" evidence="1">
    <location>
        <begin position="377"/>
        <end position="404"/>
    </location>
</feature>
<dbReference type="OrthoDB" id="5427350at2759"/>
<keyword evidence="1" id="KW-0175">Coiled coil</keyword>
<dbReference type="AlphaFoldDB" id="A0A9Q8LA59"/>
<accession>A0A9Q8LA59</accession>
<dbReference type="InterPro" id="IPR027417">
    <property type="entry name" value="P-loop_NTPase"/>
</dbReference>
<proteinExistence type="predicted"/>
<evidence type="ECO:0000313" key="3">
    <source>
        <dbReference type="Proteomes" id="UP000756132"/>
    </source>
</evidence>
<dbReference type="GeneID" id="71983587"/>
<reference evidence="2" key="2">
    <citation type="journal article" date="2022" name="Microb. Genom.">
        <title>A chromosome-scale genome assembly of the tomato pathogen Cladosporium fulvum reveals a compartmentalized genome architecture and the presence of a dispensable chromosome.</title>
        <authorList>
            <person name="Zaccaron A.Z."/>
            <person name="Chen L.H."/>
            <person name="Samaras A."/>
            <person name="Stergiopoulos I."/>
        </authorList>
    </citation>
    <scope>NUCLEOTIDE SEQUENCE</scope>
    <source>
        <strain evidence="2">Race5_Kim</strain>
    </source>
</reference>
<dbReference type="SUPFAM" id="SSF52540">
    <property type="entry name" value="P-loop containing nucleoside triphosphate hydrolases"/>
    <property type="match status" value="1"/>
</dbReference>
<name>A0A9Q8LA59_PASFU</name>